<gene>
    <name evidence="2" type="ORF">ACFOWS_00905</name>
</gene>
<proteinExistence type="predicted"/>
<dbReference type="SUPFAM" id="SSF48452">
    <property type="entry name" value="TPR-like"/>
    <property type="match status" value="1"/>
</dbReference>
<dbReference type="Gene3D" id="1.25.40.10">
    <property type="entry name" value="Tetratricopeptide repeat domain"/>
    <property type="match status" value="1"/>
</dbReference>
<dbReference type="EMBL" id="JBHSCL010000002">
    <property type="protein sequence ID" value="MFC4218671.1"/>
    <property type="molecule type" value="Genomic_DNA"/>
</dbReference>
<evidence type="ECO:0008006" key="4">
    <source>
        <dbReference type="Google" id="ProtNLM"/>
    </source>
</evidence>
<dbReference type="Gene3D" id="3.90.226.10">
    <property type="entry name" value="2-enoyl-CoA Hydratase, Chain A, domain 1"/>
    <property type="match status" value="1"/>
</dbReference>
<accession>A0ABV8PIG0</accession>
<dbReference type="Proteomes" id="UP001595841">
    <property type="component" value="Unassembled WGS sequence"/>
</dbReference>
<keyword evidence="3" id="KW-1185">Reference proteome</keyword>
<comment type="caution">
    <text evidence="2">The sequence shown here is derived from an EMBL/GenBank/DDBJ whole genome shotgun (WGS) entry which is preliminary data.</text>
</comment>
<dbReference type="RefSeq" id="WP_379762048.1">
    <property type="nucleotide sequence ID" value="NZ_JBHSCL010000002.1"/>
</dbReference>
<name>A0ABV8PIG0_9FLAO</name>
<reference evidence="3" key="1">
    <citation type="journal article" date="2019" name="Int. J. Syst. Evol. Microbiol.">
        <title>The Global Catalogue of Microorganisms (GCM) 10K type strain sequencing project: providing services to taxonomists for standard genome sequencing and annotation.</title>
        <authorList>
            <consortium name="The Broad Institute Genomics Platform"/>
            <consortium name="The Broad Institute Genome Sequencing Center for Infectious Disease"/>
            <person name="Wu L."/>
            <person name="Ma J."/>
        </authorList>
    </citation>
    <scope>NUCLEOTIDE SEQUENCE [LARGE SCALE GENOMIC DNA]</scope>
    <source>
        <strain evidence="3">CGMCC 1.15774</strain>
    </source>
</reference>
<feature type="repeat" description="TPR" evidence="1">
    <location>
        <begin position="518"/>
        <end position="551"/>
    </location>
</feature>
<sequence length="567" mass="65105">MTSYFLTWCFGILVLINLCHGQSNDIAKHQNWTKDIDYVDYLIRTRHPNPFYHISKEHWDNEIQNLKKNIAELSEKEISIKLSSIVALLNDGHTFLDFDGNYGFDHWFPIRFYDFDDGLFITVAHPAYKQLIGKKVVSISGLPASDVLNAVSKAISGDNAFHKRNIAAAFLSNTALLEGMGIIQNNQNLILQLSDENGKRSTVKITSISSFYSTNYRNWGELFGPPLEEYHTYVTPFENGKPPLKYREFSDDAPPYYASREPYWFKNYPEYSAFVFQFNFASEIGPETFKDFRKRLSAALEEAKPEKLIIDVRYNFGGDGSMMVPLVKDIITFNKNHPKTKLFAITGRQTFSAGIMLVARLNEYLNVTTVGEPMGAGYNHYGDPITYQLPNSGLKLYCSSVYWQLSHPLNDSNEISIEFPVAVNSNDFFKSHDRAFLKIAENNDLRHISDIYLEEELTIADSIYQSRYATFGELKWWNPIDGDSDQMDKKINAIFERQKPESAVKIAKLWTQYDAENPLAWMKLAELYQLQKKYNLALETLDKAQYLDGDRLDIKEARAALQDASKE</sequence>
<dbReference type="InterPro" id="IPR019734">
    <property type="entry name" value="TPR_rpt"/>
</dbReference>
<dbReference type="PROSITE" id="PS50005">
    <property type="entry name" value="TPR"/>
    <property type="match status" value="1"/>
</dbReference>
<organism evidence="2 3">
    <name type="scientific">Flagellimonas marina</name>
    <dbReference type="NCBI Taxonomy" id="1775168"/>
    <lineage>
        <taxon>Bacteria</taxon>
        <taxon>Pseudomonadati</taxon>
        <taxon>Bacteroidota</taxon>
        <taxon>Flavobacteriia</taxon>
        <taxon>Flavobacteriales</taxon>
        <taxon>Flavobacteriaceae</taxon>
        <taxon>Flagellimonas</taxon>
    </lineage>
</organism>
<keyword evidence="1" id="KW-0802">TPR repeat</keyword>
<dbReference type="SUPFAM" id="SSF52096">
    <property type="entry name" value="ClpP/crotonase"/>
    <property type="match status" value="1"/>
</dbReference>
<evidence type="ECO:0000313" key="2">
    <source>
        <dbReference type="EMBL" id="MFC4218671.1"/>
    </source>
</evidence>
<dbReference type="InterPro" id="IPR011990">
    <property type="entry name" value="TPR-like_helical_dom_sf"/>
</dbReference>
<protein>
    <recommendedName>
        <fullName evidence="4">Tail specific protease domain-containing protein</fullName>
    </recommendedName>
</protein>
<evidence type="ECO:0000256" key="1">
    <source>
        <dbReference type="PROSITE-ProRule" id="PRU00339"/>
    </source>
</evidence>
<dbReference type="InterPro" id="IPR029045">
    <property type="entry name" value="ClpP/crotonase-like_dom_sf"/>
</dbReference>
<evidence type="ECO:0000313" key="3">
    <source>
        <dbReference type="Proteomes" id="UP001595841"/>
    </source>
</evidence>